<gene>
    <name evidence="9" type="ORF">QR98_0081750</name>
    <name evidence="8" type="ORF">SSS_5986</name>
</gene>
<evidence type="ECO:0000313" key="12">
    <source>
        <dbReference type="Proteomes" id="UP000616769"/>
    </source>
</evidence>
<reference evidence="11" key="2">
    <citation type="journal article" date="2020" name="PLoS Negl. Trop. Dis.">
        <title>High-quality nuclear genome for Sarcoptes scabiei-A critical resource for a neglected parasite.</title>
        <authorList>
            <person name="Korhonen P.K."/>
            <person name="Gasser R.B."/>
            <person name="Ma G."/>
            <person name="Wang T."/>
            <person name="Stroehlein A.J."/>
            <person name="Young N.D."/>
            <person name="Ang C.S."/>
            <person name="Fernando D.D."/>
            <person name="Lu H.C."/>
            <person name="Taylor S."/>
            <person name="Reynolds S.L."/>
            <person name="Mofiz E."/>
            <person name="Najaraj S.H."/>
            <person name="Gowda H."/>
            <person name="Madugundu A."/>
            <person name="Renuse S."/>
            <person name="Holt D."/>
            <person name="Pandey A."/>
            <person name="Papenfuss A.T."/>
            <person name="Fischer K."/>
        </authorList>
    </citation>
    <scope>NUCLEOTIDE SEQUENCE [LARGE SCALE GENOMIC DNA]</scope>
</reference>
<dbReference type="InterPro" id="IPR023611">
    <property type="entry name" value="mS23_dom_met"/>
</dbReference>
<dbReference type="PANTHER" id="PTHR15925">
    <property type="entry name" value="MITOCHONDRIAL RIBOSOMAL PROTEIN S23"/>
    <property type="match status" value="1"/>
</dbReference>
<dbReference type="GO" id="GO:0005739">
    <property type="term" value="C:mitochondrion"/>
    <property type="evidence" value="ECO:0007669"/>
    <property type="project" value="InterPro"/>
</dbReference>
<sequence length="156" mass="17988">MAGSRVEKLTTIFKRYTGLIKSGAVRPENRPVWYDVYQHFPPSVEPLAIRPEPDLDIKQIFYPEDILRSRFYRIYGDDCVEHDFISNKQSDLKSTTGICEMFIAKYLQLAQKKFGEEIDLNCPILFKETEVALQKDCGITLKPLKDPDAGRKILSI</sequence>
<evidence type="ECO:0000256" key="4">
    <source>
        <dbReference type="ARBA" id="ARBA00023128"/>
    </source>
</evidence>
<dbReference type="OMA" id="RNICYPE"/>
<evidence type="ECO:0000259" key="7">
    <source>
        <dbReference type="Pfam" id="PF10484"/>
    </source>
</evidence>
<dbReference type="GO" id="GO:0003735">
    <property type="term" value="F:structural constituent of ribosome"/>
    <property type="evidence" value="ECO:0007669"/>
    <property type="project" value="InterPro"/>
</dbReference>
<accession>A0A132AF83</accession>
<dbReference type="CDD" id="cd23701">
    <property type="entry name" value="At1g26750"/>
    <property type="match status" value="1"/>
</dbReference>
<reference evidence="9 12" key="1">
    <citation type="journal article" date="2015" name="Parasit. Vectors">
        <title>Draft genome of the scabies mite.</title>
        <authorList>
            <person name="Rider S.D.Jr."/>
            <person name="Morgan M.S."/>
            <person name="Arlian L.G."/>
        </authorList>
    </citation>
    <scope>NUCLEOTIDE SEQUENCE [LARGE SCALE GENOMIC DNA]</scope>
    <source>
        <strain evidence="9">Arlian Lab</strain>
    </source>
</reference>
<dbReference type="Proteomes" id="UP000070412">
    <property type="component" value="Unassembled WGS sequence"/>
</dbReference>
<evidence type="ECO:0000256" key="1">
    <source>
        <dbReference type="ARBA" id="ARBA00004173"/>
    </source>
</evidence>
<dbReference type="Pfam" id="PF10484">
    <property type="entry name" value="MRP-S23"/>
    <property type="match status" value="1"/>
</dbReference>
<evidence type="ECO:0000256" key="6">
    <source>
        <dbReference type="ARBA" id="ARBA00035137"/>
    </source>
</evidence>
<evidence type="ECO:0000313" key="8">
    <source>
        <dbReference type="EMBL" id="KAF7488893.1"/>
    </source>
</evidence>
<evidence type="ECO:0000256" key="5">
    <source>
        <dbReference type="ARBA" id="ARBA00023274"/>
    </source>
</evidence>
<dbReference type="OrthoDB" id="10012356at2759"/>
<dbReference type="InterPro" id="IPR059242">
    <property type="entry name" value="mS23_dom"/>
</dbReference>
<keyword evidence="4" id="KW-0496">Mitochondrion</keyword>
<evidence type="ECO:0000313" key="10">
    <source>
        <dbReference type="EnsemblMetazoa" id="KAF7488893.1"/>
    </source>
</evidence>
<proteinExistence type="inferred from homology"/>
<dbReference type="GO" id="GO:0006412">
    <property type="term" value="P:translation"/>
    <property type="evidence" value="ECO:0007669"/>
    <property type="project" value="InterPro"/>
</dbReference>
<keyword evidence="11" id="KW-1185">Reference proteome</keyword>
<comment type="subcellular location">
    <subcellularLocation>
        <location evidence="1">Mitochondrion</location>
    </subcellularLocation>
</comment>
<dbReference type="EnsemblMetazoa" id="SSS_5986s_mrna">
    <property type="protein sequence ID" value="KAF7488893.1"/>
    <property type="gene ID" value="SSS_5986"/>
</dbReference>
<dbReference type="EMBL" id="JXLN01013848">
    <property type="protein sequence ID" value="KPM09636.1"/>
    <property type="molecule type" value="Genomic_DNA"/>
</dbReference>
<name>A0A132AF83_SARSC</name>
<organism evidence="9 12">
    <name type="scientific">Sarcoptes scabiei</name>
    <name type="common">Itch mite</name>
    <name type="synonym">Acarus scabiei</name>
    <dbReference type="NCBI Taxonomy" id="52283"/>
    <lineage>
        <taxon>Eukaryota</taxon>
        <taxon>Metazoa</taxon>
        <taxon>Ecdysozoa</taxon>
        <taxon>Arthropoda</taxon>
        <taxon>Chelicerata</taxon>
        <taxon>Arachnida</taxon>
        <taxon>Acari</taxon>
        <taxon>Acariformes</taxon>
        <taxon>Sarcoptiformes</taxon>
        <taxon>Astigmata</taxon>
        <taxon>Psoroptidia</taxon>
        <taxon>Sarcoptoidea</taxon>
        <taxon>Sarcoptidae</taxon>
        <taxon>Sarcoptinae</taxon>
        <taxon>Sarcoptes</taxon>
    </lineage>
</organism>
<protein>
    <recommendedName>
        <fullName evidence="6">Small ribosomal subunit protein mS23</fullName>
    </recommendedName>
</protein>
<dbReference type="InterPro" id="IPR019520">
    <property type="entry name" value="Ribosomal_mS23_met"/>
</dbReference>
<reference evidence="8" key="3">
    <citation type="submission" date="2020-01" db="EMBL/GenBank/DDBJ databases">
        <authorList>
            <person name="Korhonen P.K.K."/>
            <person name="Guangxu M.G."/>
            <person name="Wang T.W."/>
            <person name="Stroehlein A.J.S."/>
            <person name="Young N.D."/>
            <person name="Ang C.-S.A."/>
            <person name="Fernando D.W.F."/>
            <person name="Lu H.L."/>
            <person name="Taylor S.T."/>
            <person name="Ehtesham M.E.M."/>
            <person name="Najaraj S.H.N."/>
            <person name="Harsha G.H.G."/>
            <person name="Madugundu A.M."/>
            <person name="Renuse S.R."/>
            <person name="Holt D.H."/>
            <person name="Pandey A.P."/>
            <person name="Papenfuss A.P."/>
            <person name="Gasser R.B.G."/>
            <person name="Fischer K.F."/>
        </authorList>
    </citation>
    <scope>NUCLEOTIDE SEQUENCE</scope>
    <source>
        <strain evidence="8">SSS_KF_BRIS2020</strain>
    </source>
</reference>
<keyword evidence="5" id="KW-0687">Ribonucleoprotein</keyword>
<dbReference type="AlphaFoldDB" id="A0A132AF83"/>
<evidence type="ECO:0000313" key="9">
    <source>
        <dbReference type="EMBL" id="KPM09636.1"/>
    </source>
</evidence>
<evidence type="ECO:0000313" key="11">
    <source>
        <dbReference type="Proteomes" id="UP000070412"/>
    </source>
</evidence>
<keyword evidence="3 8" id="KW-0689">Ribosomal protein</keyword>
<evidence type="ECO:0000256" key="3">
    <source>
        <dbReference type="ARBA" id="ARBA00022980"/>
    </source>
</evidence>
<comment type="similarity">
    <text evidence="2">Belongs to the mitochondrion-specific ribosomal protein mS23 family.</text>
</comment>
<dbReference type="Proteomes" id="UP000616769">
    <property type="component" value="Unassembled WGS sequence"/>
</dbReference>
<feature type="domain" description="Small ribosomal subunit protein mS23 conserved" evidence="7">
    <location>
        <begin position="2"/>
        <end position="134"/>
    </location>
</feature>
<evidence type="ECO:0000256" key="2">
    <source>
        <dbReference type="ARBA" id="ARBA00009864"/>
    </source>
</evidence>
<dbReference type="PANTHER" id="PTHR15925:SF2">
    <property type="entry name" value="SMALL RIBOSOMAL SUBUNIT PROTEIN MS23"/>
    <property type="match status" value="1"/>
</dbReference>
<dbReference type="GO" id="GO:0005840">
    <property type="term" value="C:ribosome"/>
    <property type="evidence" value="ECO:0007669"/>
    <property type="project" value="UniProtKB-KW"/>
</dbReference>
<reference evidence="10" key="4">
    <citation type="submission" date="2022-06" db="UniProtKB">
        <authorList>
            <consortium name="EnsemblMetazoa"/>
        </authorList>
    </citation>
    <scope>IDENTIFICATION</scope>
</reference>
<dbReference type="VEuPathDB" id="VectorBase:SSCA000054"/>
<dbReference type="EMBL" id="WVUK01000065">
    <property type="protein sequence ID" value="KAF7488893.1"/>
    <property type="molecule type" value="Genomic_DNA"/>
</dbReference>